<dbReference type="EMBL" id="WMEY01000004">
    <property type="protein sequence ID" value="MYL64354.1"/>
    <property type="molecule type" value="Genomic_DNA"/>
</dbReference>
<accession>A0A845F0T2</accession>
<name>A0A845F0T2_9BACL</name>
<dbReference type="AlphaFoldDB" id="A0A845F0T2"/>
<organism evidence="1 2">
    <name type="scientific">Guptibacillus hwajinpoensis</name>
    <dbReference type="NCBI Taxonomy" id="208199"/>
    <lineage>
        <taxon>Bacteria</taxon>
        <taxon>Bacillati</taxon>
        <taxon>Bacillota</taxon>
        <taxon>Bacilli</taxon>
        <taxon>Bacillales</taxon>
        <taxon>Guptibacillaceae</taxon>
        <taxon>Guptibacillus</taxon>
    </lineage>
</organism>
<evidence type="ECO:0000313" key="1">
    <source>
        <dbReference type="EMBL" id="MYL64354.1"/>
    </source>
</evidence>
<proteinExistence type="predicted"/>
<comment type="caution">
    <text evidence="1">The sequence shown here is derived from an EMBL/GenBank/DDBJ whole genome shotgun (WGS) entry which is preliminary data.</text>
</comment>
<gene>
    <name evidence="1" type="ORF">GLW07_13435</name>
</gene>
<sequence>MIRGNVNGEAAFSMDMDNSLNVIAISEAAGFPEDKAECKEKVCDY</sequence>
<dbReference type="RefSeq" id="WP_159781734.1">
    <property type="nucleotide sequence ID" value="NZ_WMEY01000004.1"/>
</dbReference>
<dbReference type="Proteomes" id="UP000447833">
    <property type="component" value="Unassembled WGS sequence"/>
</dbReference>
<protein>
    <submittedName>
        <fullName evidence="1">Uncharacterized protein</fullName>
    </submittedName>
</protein>
<reference evidence="1 2" key="1">
    <citation type="submission" date="2019-11" db="EMBL/GenBank/DDBJ databases">
        <title>Genome sequences of 17 halophilic strains isolated from different environments.</title>
        <authorList>
            <person name="Furrow R.E."/>
        </authorList>
    </citation>
    <scope>NUCLEOTIDE SEQUENCE [LARGE SCALE GENOMIC DNA]</scope>
    <source>
        <strain evidence="1 2">22506_14_FS</strain>
    </source>
</reference>
<evidence type="ECO:0000313" key="2">
    <source>
        <dbReference type="Proteomes" id="UP000447833"/>
    </source>
</evidence>